<feature type="binding site" evidence="9">
    <location>
        <position position="134"/>
    </location>
    <ligand>
        <name>Fe cation</name>
        <dbReference type="ChEBI" id="CHEBI:24875"/>
    </ligand>
</feature>
<comment type="catalytic activity">
    <reaction evidence="8 9">
        <text>L-threonylcarbamoyladenylate + adenosine(37) in tRNA = N(6)-L-threonylcarbamoyladenosine(37) in tRNA + AMP + H(+)</text>
        <dbReference type="Rhea" id="RHEA:37059"/>
        <dbReference type="Rhea" id="RHEA-COMP:10162"/>
        <dbReference type="Rhea" id="RHEA-COMP:10163"/>
        <dbReference type="ChEBI" id="CHEBI:15378"/>
        <dbReference type="ChEBI" id="CHEBI:73682"/>
        <dbReference type="ChEBI" id="CHEBI:74411"/>
        <dbReference type="ChEBI" id="CHEBI:74418"/>
        <dbReference type="ChEBI" id="CHEBI:456215"/>
        <dbReference type="EC" id="2.3.1.234"/>
    </reaction>
</comment>
<gene>
    <name evidence="9 11" type="primary">kae1</name>
    <name evidence="11" type="ORF">LFOEMHHC_00024</name>
</gene>
<evidence type="ECO:0000256" key="4">
    <source>
        <dbReference type="ARBA" id="ARBA00022694"/>
    </source>
</evidence>
<dbReference type="Pfam" id="PF00814">
    <property type="entry name" value="TsaD"/>
    <property type="match status" value="1"/>
</dbReference>
<dbReference type="CDD" id="cd24131">
    <property type="entry name" value="ASKHA_NBD_Kae1_arch_bac"/>
    <property type="match status" value="1"/>
</dbReference>
<dbReference type="NCBIfam" id="TIGR03722">
    <property type="entry name" value="arch_KAE1"/>
    <property type="match status" value="1"/>
</dbReference>
<dbReference type="InterPro" id="IPR000905">
    <property type="entry name" value="Gcp-like_dom"/>
</dbReference>
<dbReference type="PANTHER" id="PTHR11735:SF14">
    <property type="entry name" value="TRNA N6-ADENOSINE THREONYLCARBAMOYLTRANSFERASE"/>
    <property type="match status" value="1"/>
</dbReference>
<protein>
    <recommendedName>
        <fullName evidence="9">tRNA N6-adenosine threonylcarbamoyltransferase</fullName>
        <ecNumber evidence="9">2.3.1.234</ecNumber>
    </recommendedName>
    <alternativeName>
        <fullName evidence="9">N6-L-threonylcarbamoyladenine synthase</fullName>
        <shortName evidence="9">t(6)A synthase</shortName>
    </alternativeName>
    <alternativeName>
        <fullName evidence="9">t(6)A37 threonylcarbamoyladenosine biosynthesis protein Kae1</fullName>
    </alternativeName>
    <alternativeName>
        <fullName evidence="9">tRNA threonylcarbamoyladenosine biosynthesis protein Kae1</fullName>
    </alternativeName>
</protein>
<evidence type="ECO:0000256" key="8">
    <source>
        <dbReference type="ARBA" id="ARBA00048117"/>
    </source>
</evidence>
<keyword evidence="5 9" id="KW-0479">Metal-binding</keyword>
<dbReference type="GO" id="GO:0000408">
    <property type="term" value="C:EKC/KEOPS complex"/>
    <property type="evidence" value="ECO:0007669"/>
    <property type="project" value="InterPro"/>
</dbReference>
<dbReference type="InterPro" id="IPR017860">
    <property type="entry name" value="Peptidase_M22_CS"/>
</dbReference>
<evidence type="ECO:0000313" key="11">
    <source>
        <dbReference type="EMBL" id="QNO52198.1"/>
    </source>
</evidence>
<dbReference type="Gene3D" id="3.30.420.40">
    <property type="match status" value="2"/>
</dbReference>
<comment type="function">
    <text evidence="9">Required for the formation of a threonylcarbamoyl group on adenosine at position 37 (t(6)A37) in tRNAs that read codons beginning with adenine. Is a component of the KEOPS complex that is probably involved in the transfer of the threonylcarbamoyl moiety of threonylcarbamoyl-AMP (TC-AMP) to the N6 group of A37. Kae1 likely plays a direct catalytic role in this reaction, but requires other protein(s) of the complex to fulfill this activity.</text>
</comment>
<organism evidence="11">
    <name type="scientific">Candidatus Methanophagaceae archaeon ANME-1 ERB6</name>
    <dbReference type="NCBI Taxonomy" id="2759912"/>
    <lineage>
        <taxon>Archaea</taxon>
        <taxon>Methanobacteriati</taxon>
        <taxon>Methanobacteriota</taxon>
        <taxon>Stenosarchaea group</taxon>
        <taxon>Methanomicrobia</taxon>
        <taxon>Candidatus Methanophagales</taxon>
        <taxon>Candidatus Methanophagaceae</taxon>
    </lineage>
</organism>
<keyword evidence="6 9" id="KW-0408">Iron</keyword>
<feature type="binding site" evidence="9">
    <location>
        <begin position="134"/>
        <end position="138"/>
    </location>
    <ligand>
        <name>substrate</name>
    </ligand>
</feature>
<dbReference type="PRINTS" id="PR00789">
    <property type="entry name" value="OSIALOPTASE"/>
</dbReference>
<dbReference type="EMBL" id="MT631503">
    <property type="protein sequence ID" value="QNO52198.1"/>
    <property type="molecule type" value="Genomic_DNA"/>
</dbReference>
<feature type="binding site" evidence="9">
    <location>
        <position position="113"/>
    </location>
    <ligand>
        <name>Fe cation</name>
        <dbReference type="ChEBI" id="CHEBI:24875"/>
    </ligand>
</feature>
<dbReference type="NCBIfam" id="NF007174">
    <property type="entry name" value="PRK09605.1"/>
    <property type="match status" value="1"/>
</dbReference>
<feature type="domain" description="Gcp-like" evidence="10">
    <location>
        <begin position="30"/>
        <end position="299"/>
    </location>
</feature>
<dbReference type="PANTHER" id="PTHR11735">
    <property type="entry name" value="TRNA N6-ADENOSINE THREONYLCARBAMOYLTRANSFERASE"/>
    <property type="match status" value="1"/>
</dbReference>
<evidence type="ECO:0000259" key="10">
    <source>
        <dbReference type="Pfam" id="PF00814"/>
    </source>
</evidence>
<dbReference type="AlphaFoldDB" id="A0A7G9YW14"/>
<feature type="binding site" evidence="9">
    <location>
        <position position="166"/>
    </location>
    <ligand>
        <name>substrate</name>
    </ligand>
</feature>
<keyword evidence="2 9" id="KW-0963">Cytoplasm</keyword>
<comment type="cofactor">
    <cofactor evidence="9">
        <name>Fe(2+)</name>
        <dbReference type="ChEBI" id="CHEBI:29033"/>
    </cofactor>
    <text evidence="9">Binds 1 Fe(2+) ion per subunit.</text>
</comment>
<dbReference type="GO" id="GO:0061711">
    <property type="term" value="F:tRNA N(6)-L-threonylcarbamoyladenine synthase activity"/>
    <property type="evidence" value="ECO:0007669"/>
    <property type="project" value="UniProtKB-EC"/>
</dbReference>
<dbReference type="InterPro" id="IPR017861">
    <property type="entry name" value="KAE1/TsaD"/>
</dbReference>
<keyword evidence="4 9" id="KW-0819">tRNA processing</keyword>
<reference evidence="11" key="1">
    <citation type="submission" date="2020-06" db="EMBL/GenBank/DDBJ databases">
        <title>Unique genomic features of the anaerobic methanotrophic archaea.</title>
        <authorList>
            <person name="Chadwick G.L."/>
            <person name="Skennerton C.T."/>
            <person name="Laso-Perez R."/>
            <person name="Leu A.O."/>
            <person name="Speth D.R."/>
            <person name="Yu H."/>
            <person name="Morgan-Lang C."/>
            <person name="Hatzenpichler R."/>
            <person name="Goudeau D."/>
            <person name="Malmstrom R."/>
            <person name="Brazelton W.J."/>
            <person name="Woyke T."/>
            <person name="Hallam S.J."/>
            <person name="Tyson G.W."/>
            <person name="Wegener G."/>
            <person name="Boetius A."/>
            <person name="Orphan V."/>
        </authorList>
    </citation>
    <scope>NUCLEOTIDE SEQUENCE</scope>
</reference>
<dbReference type="InterPro" id="IPR034680">
    <property type="entry name" value="Kae1_archaea_euk"/>
</dbReference>
<dbReference type="HAMAP" id="MF_01446">
    <property type="entry name" value="Kae1"/>
    <property type="match status" value="1"/>
</dbReference>
<feature type="binding site" evidence="9">
    <location>
        <position position="183"/>
    </location>
    <ligand>
        <name>substrate</name>
    </ligand>
</feature>
<evidence type="ECO:0000256" key="6">
    <source>
        <dbReference type="ARBA" id="ARBA00023004"/>
    </source>
</evidence>
<evidence type="ECO:0000256" key="7">
    <source>
        <dbReference type="ARBA" id="ARBA00023315"/>
    </source>
</evidence>
<accession>A0A7G9YW14</accession>
<evidence type="ECO:0000256" key="5">
    <source>
        <dbReference type="ARBA" id="ARBA00022723"/>
    </source>
</evidence>
<feature type="binding site" evidence="9">
    <location>
        <position position="292"/>
    </location>
    <ligand>
        <name>Fe cation</name>
        <dbReference type="ChEBI" id="CHEBI:24875"/>
    </ligand>
</feature>
<dbReference type="PROSITE" id="PS01016">
    <property type="entry name" value="GLYCOPROTEASE"/>
    <property type="match status" value="1"/>
</dbReference>
<proteinExistence type="inferred from homology"/>
<dbReference type="GO" id="GO:0005506">
    <property type="term" value="F:iron ion binding"/>
    <property type="evidence" value="ECO:0007669"/>
    <property type="project" value="UniProtKB-UniRule"/>
</dbReference>
<comment type="subunit">
    <text evidence="9">Monomer. Component of the KEOPS complex that consists of Kae1, Bud32, Cgi121 and Pcc1; the whole complex dimerizes.</text>
</comment>
<evidence type="ECO:0000256" key="9">
    <source>
        <dbReference type="HAMAP-Rule" id="MF_01446"/>
    </source>
</evidence>
<dbReference type="SUPFAM" id="SSF53067">
    <property type="entry name" value="Actin-like ATPase domain"/>
    <property type="match status" value="1"/>
</dbReference>
<dbReference type="NCBIfam" id="TIGR00329">
    <property type="entry name" value="gcp_kae1"/>
    <property type="match status" value="1"/>
</dbReference>
<feature type="binding site" evidence="9">
    <location>
        <position position="117"/>
    </location>
    <ligand>
        <name>Fe cation</name>
        <dbReference type="ChEBI" id="CHEBI:24875"/>
    </ligand>
</feature>
<feature type="binding site" evidence="9">
    <location>
        <position position="264"/>
    </location>
    <ligand>
        <name>substrate</name>
    </ligand>
</feature>
<comment type="subcellular location">
    <subcellularLocation>
        <location evidence="1 9">Cytoplasm</location>
    </subcellularLocation>
</comment>
<name>A0A7G9YW14_9EURY</name>
<dbReference type="GO" id="GO:0002949">
    <property type="term" value="P:tRNA threonylcarbamoyladenosine modification"/>
    <property type="evidence" value="ECO:0007669"/>
    <property type="project" value="UniProtKB-UniRule"/>
</dbReference>
<dbReference type="EC" id="2.3.1.234" evidence="9"/>
<dbReference type="FunFam" id="3.30.420.40:FF:000038">
    <property type="entry name" value="Probable tRNA N6-adenosine threonylcarbamoyltransferase"/>
    <property type="match status" value="1"/>
</dbReference>
<dbReference type="GO" id="GO:0005737">
    <property type="term" value="C:cytoplasm"/>
    <property type="evidence" value="ECO:0007669"/>
    <property type="project" value="UniProtKB-SubCell"/>
</dbReference>
<keyword evidence="7 9" id="KW-0012">Acyltransferase</keyword>
<feature type="binding site" evidence="9">
    <location>
        <position position="179"/>
    </location>
    <ligand>
        <name>substrate</name>
    </ligand>
</feature>
<sequence length="337" mass="37042">MTLILGLEGTAWNLSAALVSEAKTICEAESTYKPLHGGIHPREAAQHHASEIKNVVSRVFRGAEAEEGVFSLDSIDAIAFSQGPGMGPCLRTVATAARALAISLKIPLVGVNHCIAHIEIGRWRCETKDPVVLYVSGANSQVLAYRAGRYRILGETLDIGIGNALDKFARYLGLSHPGGPKIEELASKGTEYVYMPYVIKGMDLSFSGLTTAAKDAIKVHRHKTEDVCYSFQETAFAMLTEVTERAMAHLGKDEMLLAGGVGANRRLKQMLQTMCHDREAKFYVPENKYLKDNGTMIAYLGLLHYKTGDTTPIDKSAVKPNYRPDEVEVTWREQEQN</sequence>
<evidence type="ECO:0000256" key="2">
    <source>
        <dbReference type="ARBA" id="ARBA00022490"/>
    </source>
</evidence>
<evidence type="ECO:0000256" key="3">
    <source>
        <dbReference type="ARBA" id="ARBA00022679"/>
    </source>
</evidence>
<comment type="similarity">
    <text evidence="9">Belongs to the KAE1 / TsaD family.</text>
</comment>
<evidence type="ECO:0000256" key="1">
    <source>
        <dbReference type="ARBA" id="ARBA00004496"/>
    </source>
</evidence>
<dbReference type="InterPro" id="IPR043129">
    <property type="entry name" value="ATPase_NBD"/>
</dbReference>
<keyword evidence="3 9" id="KW-0808">Transferase</keyword>